<evidence type="ECO:0000256" key="1">
    <source>
        <dbReference type="SAM" id="MobiDB-lite"/>
    </source>
</evidence>
<name>A0AAE0L8E1_9CHLO</name>
<accession>A0AAE0L8E1</accession>
<reference evidence="3 4" key="1">
    <citation type="journal article" date="2015" name="Genome Biol. Evol.">
        <title>Comparative Genomics of a Bacterivorous Green Alga Reveals Evolutionary Causalities and Consequences of Phago-Mixotrophic Mode of Nutrition.</title>
        <authorList>
            <person name="Burns J.A."/>
            <person name="Paasch A."/>
            <person name="Narechania A."/>
            <person name="Kim E."/>
        </authorList>
    </citation>
    <scope>NUCLEOTIDE SEQUENCE [LARGE SCALE GENOMIC DNA]</scope>
    <source>
        <strain evidence="3 4">PLY_AMNH</strain>
    </source>
</reference>
<proteinExistence type="predicted"/>
<evidence type="ECO:0000313" key="4">
    <source>
        <dbReference type="Proteomes" id="UP001190700"/>
    </source>
</evidence>
<dbReference type="InterPro" id="IPR056575">
    <property type="entry name" value="WH_MCM3_C"/>
</dbReference>
<feature type="compositionally biased region" description="Acidic residues" evidence="1">
    <location>
        <begin position="93"/>
        <end position="113"/>
    </location>
</feature>
<feature type="region of interest" description="Disordered" evidence="1">
    <location>
        <begin position="81"/>
        <end position="153"/>
    </location>
</feature>
<evidence type="ECO:0000313" key="3">
    <source>
        <dbReference type="EMBL" id="KAK3275672.1"/>
    </source>
</evidence>
<organism evidence="3 4">
    <name type="scientific">Cymbomonas tetramitiformis</name>
    <dbReference type="NCBI Taxonomy" id="36881"/>
    <lineage>
        <taxon>Eukaryota</taxon>
        <taxon>Viridiplantae</taxon>
        <taxon>Chlorophyta</taxon>
        <taxon>Pyramimonadophyceae</taxon>
        <taxon>Pyramimonadales</taxon>
        <taxon>Pyramimonadaceae</taxon>
        <taxon>Cymbomonas</taxon>
    </lineage>
</organism>
<dbReference type="AlphaFoldDB" id="A0AAE0L8E1"/>
<dbReference type="EMBL" id="LGRX02007080">
    <property type="protein sequence ID" value="KAK3275672.1"/>
    <property type="molecule type" value="Genomic_DNA"/>
</dbReference>
<dbReference type="Pfam" id="PF23191">
    <property type="entry name" value="WHD_MCM3_C"/>
    <property type="match status" value="1"/>
</dbReference>
<comment type="caution">
    <text evidence="3">The sequence shown here is derived from an EMBL/GenBank/DDBJ whole genome shotgun (WGS) entry which is preliminary data.</text>
</comment>
<gene>
    <name evidence="3" type="ORF">CYMTET_16205</name>
</gene>
<keyword evidence="4" id="KW-1185">Reference proteome</keyword>
<dbReference type="Proteomes" id="UP001190700">
    <property type="component" value="Unassembled WGS sequence"/>
</dbReference>
<evidence type="ECO:0000259" key="2">
    <source>
        <dbReference type="Pfam" id="PF23191"/>
    </source>
</evidence>
<sequence length="259" mass="28094">MADNILVQIKRELTVSKKIGLLDFYLAEEIIVKAIRSVWPNINKALAASLIGITKQKFLGPTDKGIVRRVNEIIKEYEDKPLGAEPGSLLSPTEEEDVEEEESEEEDPEESPESSESKDSTPARARKDGLSSAKATPGVKKKGAAAQPNKRARVYGLDTPARAACVPLTSVSGNIMSASKASAAAATTCGPPESSKAQFRAVLNDLFSRNRVESTMVDVLYDALEDSNLVLNETEVGQILKEMEASNQVMVHEGTVYRM</sequence>
<protein>
    <recommendedName>
        <fullName evidence="2">MCM3-like winged helix domain-containing protein</fullName>
    </recommendedName>
</protein>
<feature type="domain" description="MCM3-like winged helix" evidence="2">
    <location>
        <begin position="197"/>
        <end position="258"/>
    </location>
</feature>
<feature type="compositionally biased region" description="Basic and acidic residues" evidence="1">
    <location>
        <begin position="115"/>
        <end position="129"/>
    </location>
</feature>